<gene>
    <name evidence="2" type="ORF">AVDCRST_MAG85-1828</name>
</gene>
<evidence type="ECO:0000256" key="1">
    <source>
        <dbReference type="SAM" id="MobiDB-lite"/>
    </source>
</evidence>
<dbReference type="AlphaFoldDB" id="A0A6J4SQD2"/>
<dbReference type="EMBL" id="CADCVT010000199">
    <property type="protein sequence ID" value="CAA9502109.1"/>
    <property type="molecule type" value="Genomic_DNA"/>
</dbReference>
<feature type="compositionally biased region" description="Low complexity" evidence="1">
    <location>
        <begin position="62"/>
        <end position="129"/>
    </location>
</feature>
<evidence type="ECO:0000313" key="2">
    <source>
        <dbReference type="EMBL" id="CAA9502109.1"/>
    </source>
</evidence>
<sequence>MRNVDQVSPPMRYALLAVLAFAGLWFVALRPKPVDSTNVPVAPAAQQPAKGVTGAPDKATEAVAKANGSSAKGKVAAKATSDGPTAAKPAAKTPAAKAPAASKPSVAKAQPAAPAKPKAAAPAKTVIPAGQAATPGSGSSKGRVESVKVKRVLADIEAKKVVVLLFWDRRSSDDREVYRAVEGSDRHSGKVSVRAAPIQQLGAYDEITKGLPIAASPSVVVIDEKKQATVISGFTVTEEVDAAVKRALKRG</sequence>
<organism evidence="2">
    <name type="scientific">uncultured Solirubrobacteraceae bacterium</name>
    <dbReference type="NCBI Taxonomy" id="1162706"/>
    <lineage>
        <taxon>Bacteria</taxon>
        <taxon>Bacillati</taxon>
        <taxon>Actinomycetota</taxon>
        <taxon>Thermoleophilia</taxon>
        <taxon>Solirubrobacterales</taxon>
        <taxon>Solirubrobacteraceae</taxon>
        <taxon>environmental samples</taxon>
    </lineage>
</organism>
<proteinExistence type="predicted"/>
<feature type="compositionally biased region" description="Low complexity" evidence="1">
    <location>
        <begin position="40"/>
        <end position="49"/>
    </location>
</feature>
<protein>
    <recommendedName>
        <fullName evidence="3">Thioredoxin domain-containing protein</fullName>
    </recommendedName>
</protein>
<evidence type="ECO:0008006" key="3">
    <source>
        <dbReference type="Google" id="ProtNLM"/>
    </source>
</evidence>
<feature type="region of interest" description="Disordered" evidence="1">
    <location>
        <begin position="40"/>
        <end position="145"/>
    </location>
</feature>
<accession>A0A6J4SQD2</accession>
<reference evidence="2" key="1">
    <citation type="submission" date="2020-02" db="EMBL/GenBank/DDBJ databases">
        <authorList>
            <person name="Meier V. D."/>
        </authorList>
    </citation>
    <scope>NUCLEOTIDE SEQUENCE</scope>
    <source>
        <strain evidence="2">AVDCRST_MAG85</strain>
    </source>
</reference>
<name>A0A6J4SQD2_9ACTN</name>